<protein>
    <recommendedName>
        <fullName evidence="9">Bidirectional sugar transporter SWEET</fullName>
    </recommendedName>
</protein>
<evidence type="ECO:0000256" key="6">
    <source>
        <dbReference type="ARBA" id="ARBA00022737"/>
    </source>
</evidence>
<comment type="similarity">
    <text evidence="2 9">Belongs to the SWEET sugar transporter family.</text>
</comment>
<keyword evidence="7 9" id="KW-1133">Transmembrane helix</keyword>
<evidence type="ECO:0000256" key="9">
    <source>
        <dbReference type="RuleBase" id="RU910715"/>
    </source>
</evidence>
<keyword evidence="5 9" id="KW-0812">Transmembrane</keyword>
<dbReference type="InterPro" id="IPR047664">
    <property type="entry name" value="SWEET"/>
</dbReference>
<dbReference type="PANTHER" id="PTHR10791:SF28">
    <property type="entry name" value="BIDIRECTIONAL SUGAR TRANSPORTER SWEET3"/>
    <property type="match status" value="1"/>
</dbReference>
<reference evidence="10" key="2">
    <citation type="journal article" date="2024" name="Plant">
        <title>Genomic evolution and insights into agronomic trait innovations of Sesamum species.</title>
        <authorList>
            <person name="Miao H."/>
            <person name="Wang L."/>
            <person name="Qu L."/>
            <person name="Liu H."/>
            <person name="Sun Y."/>
            <person name="Le M."/>
            <person name="Wang Q."/>
            <person name="Wei S."/>
            <person name="Zheng Y."/>
            <person name="Lin W."/>
            <person name="Duan Y."/>
            <person name="Cao H."/>
            <person name="Xiong S."/>
            <person name="Wang X."/>
            <person name="Wei L."/>
            <person name="Li C."/>
            <person name="Ma Q."/>
            <person name="Ju M."/>
            <person name="Zhao R."/>
            <person name="Li G."/>
            <person name="Mu C."/>
            <person name="Tian Q."/>
            <person name="Mei H."/>
            <person name="Zhang T."/>
            <person name="Gao T."/>
            <person name="Zhang H."/>
        </authorList>
    </citation>
    <scope>NUCLEOTIDE SEQUENCE</scope>
    <source>
        <strain evidence="10">G02</strain>
    </source>
</reference>
<keyword evidence="8 9" id="KW-0472">Membrane</keyword>
<evidence type="ECO:0000256" key="4">
    <source>
        <dbReference type="ARBA" id="ARBA00022597"/>
    </source>
</evidence>
<organism evidence="10">
    <name type="scientific">Sesamum radiatum</name>
    <name type="common">Black benniseed</name>
    <dbReference type="NCBI Taxonomy" id="300843"/>
    <lineage>
        <taxon>Eukaryota</taxon>
        <taxon>Viridiplantae</taxon>
        <taxon>Streptophyta</taxon>
        <taxon>Embryophyta</taxon>
        <taxon>Tracheophyta</taxon>
        <taxon>Spermatophyta</taxon>
        <taxon>Magnoliopsida</taxon>
        <taxon>eudicotyledons</taxon>
        <taxon>Gunneridae</taxon>
        <taxon>Pentapetalae</taxon>
        <taxon>asterids</taxon>
        <taxon>lamiids</taxon>
        <taxon>Lamiales</taxon>
        <taxon>Pedaliaceae</taxon>
        <taxon>Sesamum</taxon>
    </lineage>
</organism>
<dbReference type="FunFam" id="1.20.1280.290:FF:000001">
    <property type="entry name" value="Bidirectional sugar transporter SWEET"/>
    <property type="match status" value="1"/>
</dbReference>
<dbReference type="AlphaFoldDB" id="A0AAW2JZ02"/>
<feature type="transmembrane region" description="Helical" evidence="9">
    <location>
        <begin position="70"/>
        <end position="93"/>
    </location>
</feature>
<name>A0AAW2JZ02_SESRA</name>
<dbReference type="PANTHER" id="PTHR10791">
    <property type="entry name" value="RAG1-ACTIVATING PROTEIN 1"/>
    <property type="match status" value="1"/>
</dbReference>
<feature type="transmembrane region" description="Helical" evidence="9">
    <location>
        <begin position="192"/>
        <end position="213"/>
    </location>
</feature>
<proteinExistence type="inferred from homology"/>
<dbReference type="GO" id="GO:0012505">
    <property type="term" value="C:endomembrane system"/>
    <property type="evidence" value="ECO:0007669"/>
    <property type="project" value="UniProtKB-SubCell"/>
</dbReference>
<dbReference type="InterPro" id="IPR004316">
    <property type="entry name" value="SWEET_rpt"/>
</dbReference>
<accession>A0AAW2JZ02</accession>
<dbReference type="EMBL" id="JACGWJ010000031">
    <property type="protein sequence ID" value="KAL0299655.1"/>
    <property type="molecule type" value="Genomic_DNA"/>
</dbReference>
<keyword evidence="4 9" id="KW-0762">Sugar transport</keyword>
<feature type="transmembrane region" description="Helical" evidence="9">
    <location>
        <begin position="6"/>
        <end position="28"/>
    </location>
</feature>
<comment type="subcellular location">
    <subcellularLocation>
        <location evidence="9">Cell membrane</location>
        <topology evidence="9">Multi-pass membrane protein</topology>
    </subcellularLocation>
    <subcellularLocation>
        <location evidence="1">Endomembrane system</location>
        <topology evidence="1">Multi-pass membrane protein</topology>
    </subcellularLocation>
</comment>
<reference evidence="10" key="1">
    <citation type="submission" date="2020-06" db="EMBL/GenBank/DDBJ databases">
        <authorList>
            <person name="Li T."/>
            <person name="Hu X."/>
            <person name="Zhang T."/>
            <person name="Song X."/>
            <person name="Zhang H."/>
            <person name="Dai N."/>
            <person name="Sheng W."/>
            <person name="Hou X."/>
            <person name="Wei L."/>
        </authorList>
    </citation>
    <scope>NUCLEOTIDE SEQUENCE</scope>
    <source>
        <strain evidence="10">G02</strain>
        <tissue evidence="10">Leaf</tissue>
    </source>
</reference>
<feature type="transmembrane region" description="Helical" evidence="9">
    <location>
        <begin position="131"/>
        <end position="153"/>
    </location>
</feature>
<dbReference type="FunFam" id="1.20.1280.290:FF:000002">
    <property type="entry name" value="Bidirectional sugar transporter SWEET"/>
    <property type="match status" value="1"/>
</dbReference>
<evidence type="ECO:0000313" key="10">
    <source>
        <dbReference type="EMBL" id="KAL0299655.1"/>
    </source>
</evidence>
<comment type="caution">
    <text evidence="10">The sequence shown here is derived from an EMBL/GenBank/DDBJ whole genome shotgun (WGS) entry which is preliminary data.</text>
</comment>
<dbReference type="Pfam" id="PF03083">
    <property type="entry name" value="MtN3_slv"/>
    <property type="match status" value="2"/>
</dbReference>
<evidence type="ECO:0000256" key="8">
    <source>
        <dbReference type="ARBA" id="ARBA00023136"/>
    </source>
</evidence>
<evidence type="ECO:0000256" key="1">
    <source>
        <dbReference type="ARBA" id="ARBA00004127"/>
    </source>
</evidence>
<evidence type="ECO:0000256" key="2">
    <source>
        <dbReference type="ARBA" id="ARBA00007809"/>
    </source>
</evidence>
<feature type="transmembrane region" description="Helical" evidence="9">
    <location>
        <begin position="165"/>
        <end position="186"/>
    </location>
</feature>
<dbReference type="GO" id="GO:0005886">
    <property type="term" value="C:plasma membrane"/>
    <property type="evidence" value="ECO:0007669"/>
    <property type="project" value="UniProtKB-SubCell"/>
</dbReference>
<feature type="transmembrane region" description="Helical" evidence="9">
    <location>
        <begin position="40"/>
        <end position="58"/>
    </location>
</feature>
<evidence type="ECO:0000256" key="3">
    <source>
        <dbReference type="ARBA" id="ARBA00022448"/>
    </source>
</evidence>
<evidence type="ECO:0000256" key="5">
    <source>
        <dbReference type="ARBA" id="ARBA00022692"/>
    </source>
</evidence>
<dbReference type="GO" id="GO:0051260">
    <property type="term" value="P:protein homooligomerization"/>
    <property type="evidence" value="ECO:0007669"/>
    <property type="project" value="UniProtKB-ARBA"/>
</dbReference>
<dbReference type="GO" id="GO:0051119">
    <property type="term" value="F:sugar transmembrane transporter activity"/>
    <property type="evidence" value="ECO:0007669"/>
    <property type="project" value="InterPro"/>
</dbReference>
<dbReference type="Gene3D" id="1.20.1280.290">
    <property type="match status" value="2"/>
</dbReference>
<keyword evidence="6" id="KW-0677">Repeat</keyword>
<sequence length="293" mass="33063">MEEKLRLAVGIMGNAASLLLYAAPILTFSRVIKKRSTEEFSCVPYILALLNCFLYTWYGLPVVSYKWENFPVVTINGLGILLEISFILIYFYFAPANGKKKAAMLTIPVLLVSCLVAIISAFVFHDHHHRKAFVGSVGLVASVAMYGSPLVVVKQVIQTKSVEFMPFYLSFFSFLASSLWMAYGLLSHDLFLASPNLVGSPLGILQLVLYCMYRKRKSTEQPQKWDLEINCEKPIQRLQVNQENEEKPVQYLKVNEEKDDETKTAVAAGRRLNAPTIYATQKEVDAETYLILP</sequence>
<evidence type="ECO:0000256" key="7">
    <source>
        <dbReference type="ARBA" id="ARBA00022989"/>
    </source>
</evidence>
<feature type="transmembrane region" description="Helical" evidence="9">
    <location>
        <begin position="105"/>
        <end position="125"/>
    </location>
</feature>
<gene>
    <name evidence="10" type="ORF">Sradi_6625300</name>
</gene>
<keyword evidence="3 9" id="KW-0813">Transport</keyword>
<comment type="function">
    <text evidence="9">Mediates both low-affinity uptake and efflux of sugar across the membrane.</text>
</comment>